<evidence type="ECO:0000256" key="5">
    <source>
        <dbReference type="ARBA" id="ARBA00023089"/>
    </source>
</evidence>
<proteinExistence type="inferred from homology"/>
<dbReference type="PANTHER" id="PTHR33405">
    <property type="entry name" value="PROTEIN FLX-LIKE 2"/>
    <property type="match status" value="1"/>
</dbReference>
<evidence type="ECO:0000256" key="2">
    <source>
        <dbReference type="ARBA" id="ARBA00022473"/>
    </source>
</evidence>
<organism evidence="7">
    <name type="scientific">Glycine soja</name>
    <name type="common">Wild soybean</name>
    <dbReference type="NCBI Taxonomy" id="3848"/>
    <lineage>
        <taxon>Eukaryota</taxon>
        <taxon>Viridiplantae</taxon>
        <taxon>Streptophyta</taxon>
        <taxon>Embryophyta</taxon>
        <taxon>Tracheophyta</taxon>
        <taxon>Spermatophyta</taxon>
        <taxon>Magnoliopsida</taxon>
        <taxon>eudicotyledons</taxon>
        <taxon>Gunneridae</taxon>
        <taxon>Pentapetalae</taxon>
        <taxon>rosids</taxon>
        <taxon>fabids</taxon>
        <taxon>Fabales</taxon>
        <taxon>Fabaceae</taxon>
        <taxon>Papilionoideae</taxon>
        <taxon>50 kb inversion clade</taxon>
        <taxon>NPAAA clade</taxon>
        <taxon>indigoferoid/millettioid clade</taxon>
        <taxon>Phaseoleae</taxon>
        <taxon>Glycine</taxon>
        <taxon>Glycine subgen. Soja</taxon>
    </lineage>
</organism>
<evidence type="ECO:0000313" key="7">
    <source>
        <dbReference type="EMBL" id="KHN38999.1"/>
    </source>
</evidence>
<comment type="similarity">
    <text evidence="1">Belongs to the FLX family.</text>
</comment>
<name>A0A0B2S3S4_GLYSO</name>
<keyword evidence="4 6" id="KW-0175">Coiled coil</keyword>
<dbReference type="EMBL" id="KN646414">
    <property type="protein sequence ID" value="KHN38999.1"/>
    <property type="molecule type" value="Genomic_DNA"/>
</dbReference>
<dbReference type="PANTHER" id="PTHR33405:SF20">
    <property type="entry name" value="PROTEIN FLX-LIKE 3"/>
    <property type="match status" value="1"/>
</dbReference>
<keyword evidence="2" id="KW-0217">Developmental protein</keyword>
<dbReference type="GO" id="GO:0009908">
    <property type="term" value="P:flower development"/>
    <property type="evidence" value="ECO:0007669"/>
    <property type="project" value="UniProtKB-KW"/>
</dbReference>
<keyword evidence="5" id="KW-0287">Flowering</keyword>
<protein>
    <recommendedName>
        <fullName evidence="8">Protein FLX-like 3</fullName>
    </recommendedName>
</protein>
<evidence type="ECO:0000256" key="3">
    <source>
        <dbReference type="ARBA" id="ARBA00022782"/>
    </source>
</evidence>
<keyword evidence="3" id="KW-0221">Differentiation</keyword>
<reference evidence="7" key="1">
    <citation type="submission" date="2014-07" db="EMBL/GenBank/DDBJ databases">
        <title>Identification of a novel salt tolerance gene in wild soybean by whole-genome sequencing.</title>
        <authorList>
            <person name="Lam H.-M."/>
            <person name="Qi X."/>
            <person name="Li M.-W."/>
            <person name="Liu X."/>
            <person name="Xie M."/>
            <person name="Ni M."/>
            <person name="Xu X."/>
        </authorList>
    </citation>
    <scope>NUCLEOTIDE SEQUENCE [LARGE SCALE GENOMIC DNA]</scope>
    <source>
        <tissue evidence="7">Root</tissue>
    </source>
</reference>
<dbReference type="GO" id="GO:0030154">
    <property type="term" value="P:cell differentiation"/>
    <property type="evidence" value="ECO:0007669"/>
    <property type="project" value="UniProtKB-KW"/>
</dbReference>
<evidence type="ECO:0000256" key="6">
    <source>
        <dbReference type="SAM" id="Coils"/>
    </source>
</evidence>
<evidence type="ECO:0000256" key="4">
    <source>
        <dbReference type="ARBA" id="ARBA00023054"/>
    </source>
</evidence>
<dbReference type="InterPro" id="IPR040353">
    <property type="entry name" value="FLX/FLX-like"/>
</dbReference>
<dbReference type="Proteomes" id="UP000053555">
    <property type="component" value="Unassembled WGS sequence"/>
</dbReference>
<accession>A0A0B2S3S4</accession>
<sequence>MASSQGVGSRVGNVLCSILDWKQSCYRCPLHPDVLEEELEFQHADMQRLVADNRRLQAENQQIPMMRVEIDGLHQELMRARAMVDYEKKANIEFMEQRQSMQKNLVSMARKVEKLRAELASADGRHWGVGMAVFLVSLNSSLWH</sequence>
<feature type="coiled-coil region" evidence="6">
    <location>
        <begin position="98"/>
        <end position="125"/>
    </location>
</feature>
<dbReference type="AlphaFoldDB" id="A0A0B2S3S4"/>
<gene>
    <name evidence="7" type="ORF">glysoja_048850</name>
</gene>
<evidence type="ECO:0000256" key="1">
    <source>
        <dbReference type="ARBA" id="ARBA00005405"/>
    </source>
</evidence>
<evidence type="ECO:0008006" key="8">
    <source>
        <dbReference type="Google" id="ProtNLM"/>
    </source>
</evidence>